<feature type="compositionally biased region" description="Basic residues" evidence="8">
    <location>
        <begin position="169"/>
        <end position="178"/>
    </location>
</feature>
<dbReference type="Pfam" id="PF02618">
    <property type="entry name" value="YceG"/>
    <property type="match status" value="1"/>
</dbReference>
<proteinExistence type="inferred from homology"/>
<protein>
    <recommendedName>
        <fullName evidence="7">Endolytic murein transglycosylase</fullName>
        <ecNumber evidence="7">4.2.2.29</ecNumber>
    </recommendedName>
    <alternativeName>
        <fullName evidence="7">Peptidoglycan lytic transglycosylase</fullName>
    </alternativeName>
    <alternativeName>
        <fullName evidence="7">Peptidoglycan polymerization terminase</fullName>
    </alternativeName>
</protein>
<organism evidence="9 10">
    <name type="scientific">Streptococcus massiliensis</name>
    <dbReference type="NCBI Taxonomy" id="313439"/>
    <lineage>
        <taxon>Bacteria</taxon>
        <taxon>Bacillati</taxon>
        <taxon>Bacillota</taxon>
        <taxon>Bacilli</taxon>
        <taxon>Lactobacillales</taxon>
        <taxon>Streptococcaceae</taxon>
        <taxon>Streptococcus</taxon>
    </lineage>
</organism>
<keyword evidence="5 7" id="KW-0456">Lyase</keyword>
<feature type="compositionally biased region" description="Polar residues" evidence="8">
    <location>
        <begin position="53"/>
        <end position="68"/>
    </location>
</feature>
<dbReference type="PANTHER" id="PTHR30518">
    <property type="entry name" value="ENDOLYTIC MUREIN TRANSGLYCOSYLASE"/>
    <property type="match status" value="1"/>
</dbReference>
<dbReference type="GO" id="GO:0005886">
    <property type="term" value="C:plasma membrane"/>
    <property type="evidence" value="ECO:0007669"/>
    <property type="project" value="UniProtKB-SubCell"/>
</dbReference>
<dbReference type="EMBL" id="UHFR01000005">
    <property type="protein sequence ID" value="SUN76709.1"/>
    <property type="molecule type" value="Genomic_DNA"/>
</dbReference>
<feature type="compositionally biased region" description="Basic and acidic residues" evidence="8">
    <location>
        <begin position="157"/>
        <end position="167"/>
    </location>
</feature>
<dbReference type="Proteomes" id="UP000254634">
    <property type="component" value="Unassembled WGS sequence"/>
</dbReference>
<dbReference type="EC" id="4.2.2.29" evidence="7"/>
<evidence type="ECO:0000256" key="3">
    <source>
        <dbReference type="ARBA" id="ARBA00022989"/>
    </source>
</evidence>
<dbReference type="InterPro" id="IPR003770">
    <property type="entry name" value="MLTG-like"/>
</dbReference>
<evidence type="ECO:0000256" key="8">
    <source>
        <dbReference type="SAM" id="MobiDB-lite"/>
    </source>
</evidence>
<dbReference type="OrthoDB" id="9814591at2"/>
<accession>A0A380KZI6</accession>
<keyword evidence="10" id="KW-1185">Reference proteome</keyword>
<evidence type="ECO:0000313" key="9">
    <source>
        <dbReference type="EMBL" id="SUN76709.1"/>
    </source>
</evidence>
<evidence type="ECO:0000256" key="4">
    <source>
        <dbReference type="ARBA" id="ARBA00023136"/>
    </source>
</evidence>
<dbReference type="Gene3D" id="3.30.1490.480">
    <property type="entry name" value="Endolytic murein transglycosylase"/>
    <property type="match status" value="1"/>
</dbReference>
<feature type="transmembrane region" description="Helical" evidence="7">
    <location>
        <begin position="191"/>
        <end position="214"/>
    </location>
</feature>
<sequence length="563" mass="62832">MTDHNKENEEKLSFKDQILRDLKRTDLSKNQQLDSDEMLHELGTRDELEEQPLSVNNASQLTDSSLDQLFTKERNQVESQEPEQEEAYTRKLSVSYRTDSQPVTENIPQEDLQTPSQEDLASEQTEQPSQPDDVKTNLSAQSLEKKRDVQPSVFVAPHEEAKDEPVTRSRAKHAASKYHKAKKKNKIVSRIIWSVTALVLLGLAVTGFMAYRFVSSGLEPVNTKDTKYVTVEIPKGSGNKQVGTVLEKAGLIKSAQIFNFYTKFKNYGNFQSGYYNLQKSMDLDTIAKKLEEGGTDTPQPPVIGRVTIPEGYTIDQIAQTVTVNAASKKKEKTPFKAADFLKAIQDDAFINREIAKYPQLLGSLPAKDTGVKYRLEGYLFPATYNYGQETTVEDLIDQMLATMNQTMTNYYGVLTSKNLTVNEALTIASLVEKEGATDTDRKNIASVFYNRLNQGMPLQSNIAILYAQGKLGQKTSLAEDAAINTEIDSPYNVYKNAGLMPGAVDNPGKSAIEAAINPNKTDYLYFVANVETGNVYFAQTFEEHSKNVEEHVNSKLTKNSSSN</sequence>
<dbReference type="PANTHER" id="PTHR30518:SF2">
    <property type="entry name" value="ENDOLYTIC MUREIN TRANSGLYCOSYLASE"/>
    <property type="match status" value="1"/>
</dbReference>
<comment type="catalytic activity">
    <reaction evidence="7">
        <text>a peptidoglycan chain = a peptidoglycan chain with N-acetyl-1,6-anhydromuramyl-[peptide] at the reducing end + a peptidoglycan chain with N-acetylglucosamine at the non-reducing end.</text>
        <dbReference type="EC" id="4.2.2.29"/>
    </reaction>
</comment>
<feature type="compositionally biased region" description="Basic and acidic residues" evidence="8">
    <location>
        <begin position="37"/>
        <end position="46"/>
    </location>
</feature>
<comment type="function">
    <text evidence="7">Functions as a peptidoglycan terminase that cleaves nascent peptidoglycan strands endolytically to terminate their elongation.</text>
</comment>
<comment type="similarity">
    <text evidence="7">Belongs to the transglycosylase MltG family.</text>
</comment>
<dbReference type="NCBIfam" id="TIGR00247">
    <property type="entry name" value="endolytic transglycosylase MltG"/>
    <property type="match status" value="1"/>
</dbReference>
<dbReference type="CDD" id="cd08010">
    <property type="entry name" value="MltG_like"/>
    <property type="match status" value="1"/>
</dbReference>
<name>A0A380KZI6_9STRE</name>
<dbReference type="GO" id="GO:0008932">
    <property type="term" value="F:lytic endotransglycosylase activity"/>
    <property type="evidence" value="ECO:0007669"/>
    <property type="project" value="UniProtKB-UniRule"/>
</dbReference>
<evidence type="ECO:0000313" key="10">
    <source>
        <dbReference type="Proteomes" id="UP000254634"/>
    </source>
</evidence>
<comment type="subcellular location">
    <subcellularLocation>
        <location evidence="7">Cell membrane</location>
        <topology evidence="7">Single-pass membrane protein</topology>
    </subcellularLocation>
</comment>
<keyword evidence="1 7" id="KW-1003">Cell membrane</keyword>
<dbReference type="Gene3D" id="3.30.160.60">
    <property type="entry name" value="Classic Zinc Finger"/>
    <property type="match status" value="1"/>
</dbReference>
<keyword evidence="4 7" id="KW-0472">Membrane</keyword>
<evidence type="ECO:0000256" key="1">
    <source>
        <dbReference type="ARBA" id="ARBA00022475"/>
    </source>
</evidence>
<evidence type="ECO:0000256" key="5">
    <source>
        <dbReference type="ARBA" id="ARBA00023239"/>
    </source>
</evidence>
<dbReference type="AlphaFoldDB" id="A0A380KZI6"/>
<dbReference type="GO" id="GO:0071555">
    <property type="term" value="P:cell wall organization"/>
    <property type="evidence" value="ECO:0007669"/>
    <property type="project" value="UniProtKB-KW"/>
</dbReference>
<gene>
    <name evidence="9" type="primary">yceG</name>
    <name evidence="7" type="synonym">mltG</name>
    <name evidence="9" type="ORF">NCTC13765_01207</name>
</gene>
<evidence type="ECO:0000256" key="6">
    <source>
        <dbReference type="ARBA" id="ARBA00023316"/>
    </source>
</evidence>
<keyword evidence="2 7" id="KW-0812">Transmembrane</keyword>
<keyword evidence="3 7" id="KW-1133">Transmembrane helix</keyword>
<evidence type="ECO:0000256" key="2">
    <source>
        <dbReference type="ARBA" id="ARBA00022692"/>
    </source>
</evidence>
<feature type="site" description="Important for catalytic activity" evidence="7">
    <location>
        <position position="434"/>
    </location>
</feature>
<dbReference type="GO" id="GO:0009252">
    <property type="term" value="P:peptidoglycan biosynthetic process"/>
    <property type="evidence" value="ECO:0007669"/>
    <property type="project" value="UniProtKB-UniRule"/>
</dbReference>
<evidence type="ECO:0000256" key="7">
    <source>
        <dbReference type="HAMAP-Rule" id="MF_02065"/>
    </source>
</evidence>
<dbReference type="RefSeq" id="WP_018370746.1">
    <property type="nucleotide sequence ID" value="NZ_UHFR01000005.1"/>
</dbReference>
<keyword evidence="6 7" id="KW-0961">Cell wall biogenesis/degradation</keyword>
<feature type="region of interest" description="Disordered" evidence="8">
    <location>
        <begin position="28"/>
        <end position="178"/>
    </location>
</feature>
<feature type="compositionally biased region" description="Polar residues" evidence="8">
    <location>
        <begin position="95"/>
        <end position="142"/>
    </location>
</feature>
<dbReference type="HAMAP" id="MF_02065">
    <property type="entry name" value="MltG"/>
    <property type="match status" value="1"/>
</dbReference>
<reference evidence="9" key="1">
    <citation type="submission" date="2018-06" db="EMBL/GenBank/DDBJ databases">
        <authorList>
            <consortium name="Pathogen Informatics"/>
            <person name="Doyle S."/>
        </authorList>
    </citation>
    <scope>NUCLEOTIDE SEQUENCE [LARGE SCALE GENOMIC DNA]</scope>
    <source>
        <strain evidence="9">NCTC13765</strain>
    </source>
</reference>
<dbReference type="STRING" id="1123307.GCA_000380065_00061"/>